<proteinExistence type="predicted"/>
<evidence type="ECO:0008006" key="3">
    <source>
        <dbReference type="Google" id="ProtNLM"/>
    </source>
</evidence>
<reference evidence="1 2" key="1">
    <citation type="submission" date="2019-03" db="EMBL/GenBank/DDBJ databases">
        <title>Single cell metagenomics reveals metabolic interactions within the superorganism composed of flagellate Streblomastix strix and complex community of Bacteroidetes bacteria on its surface.</title>
        <authorList>
            <person name="Treitli S.C."/>
            <person name="Kolisko M."/>
            <person name="Husnik F."/>
            <person name="Keeling P."/>
            <person name="Hampl V."/>
        </authorList>
    </citation>
    <scope>NUCLEOTIDE SEQUENCE [LARGE SCALE GENOMIC DNA]</scope>
    <source>
        <strain evidence="1">ST1C</strain>
    </source>
</reference>
<dbReference type="EMBL" id="SNRW01011909">
    <property type="protein sequence ID" value="KAA6374526.1"/>
    <property type="molecule type" value="Genomic_DNA"/>
</dbReference>
<feature type="non-terminal residue" evidence="1">
    <location>
        <position position="301"/>
    </location>
</feature>
<name>A0A5J4UV47_9EUKA</name>
<dbReference type="InterPro" id="IPR011050">
    <property type="entry name" value="Pectin_lyase_fold/virulence"/>
</dbReference>
<organism evidence="1 2">
    <name type="scientific">Streblomastix strix</name>
    <dbReference type="NCBI Taxonomy" id="222440"/>
    <lineage>
        <taxon>Eukaryota</taxon>
        <taxon>Metamonada</taxon>
        <taxon>Preaxostyla</taxon>
        <taxon>Oxymonadida</taxon>
        <taxon>Streblomastigidae</taxon>
        <taxon>Streblomastix</taxon>
    </lineage>
</organism>
<dbReference type="SUPFAM" id="SSF51126">
    <property type="entry name" value="Pectin lyase-like"/>
    <property type="match status" value="1"/>
</dbReference>
<gene>
    <name evidence="1" type="ORF">EZS28_029945</name>
</gene>
<dbReference type="Proteomes" id="UP000324800">
    <property type="component" value="Unassembled WGS sequence"/>
</dbReference>
<sequence>MLVAVIIPAISILQGSFDAFAQTHHNVTMENQNYVGVNNQKIWLQYPDERCIVKNCTFSNSSSNQLGGALYIQISNRATGQMVNCTFTNCTSTANGGALWLDIGTGTVFTMEGLIKFKNCSGNVGGAFWTSVGSENSKLVINQMQFEDCSSSSTGGGTYILSKLESHINIEQITFKNCSTLSRGGGAHIVSEQKGNIQINKITAEDCSSSKGNGGGIFAAIRFDESSHIKMTEITVLKCKAKSDTSNDVPPTGYGGGIFLAGYGTYDTLSKVLDFKKMKFNGNTADKAGQTMYVALTKVAE</sequence>
<accession>A0A5J4UV47</accession>
<dbReference type="OrthoDB" id="5987961at2759"/>
<protein>
    <recommendedName>
        <fullName evidence="3">Right handed beta helix domain-containing protein</fullName>
    </recommendedName>
</protein>
<evidence type="ECO:0000313" key="1">
    <source>
        <dbReference type="EMBL" id="KAA6374526.1"/>
    </source>
</evidence>
<evidence type="ECO:0000313" key="2">
    <source>
        <dbReference type="Proteomes" id="UP000324800"/>
    </source>
</evidence>
<comment type="caution">
    <text evidence="1">The sequence shown here is derived from an EMBL/GenBank/DDBJ whole genome shotgun (WGS) entry which is preliminary data.</text>
</comment>
<dbReference type="AlphaFoldDB" id="A0A5J4UV47"/>